<dbReference type="Proteomes" id="UP000308114">
    <property type="component" value="Unassembled WGS sequence"/>
</dbReference>
<keyword evidence="1" id="KW-1133">Transmembrane helix</keyword>
<feature type="transmembrane region" description="Helical" evidence="1">
    <location>
        <begin position="119"/>
        <end position="142"/>
    </location>
</feature>
<feature type="transmembrane region" description="Helical" evidence="1">
    <location>
        <begin position="177"/>
        <end position="198"/>
    </location>
</feature>
<feature type="transmembrane region" description="Helical" evidence="1">
    <location>
        <begin position="250"/>
        <end position="273"/>
    </location>
</feature>
<sequence>MPKISKKEYFLFLFLIILIFSISIFVRTSNLKPYSNITNIDASYHVLLTIDALKENSIKDHLFLPIVSLGPVEDKYISWGATVSDKKGNYFYTSFPQLGFSIPYLFFSLLGLNTTIINLMYFNLIIHFICSIFVAILCFLLISKITNNKKLCLYGVIIAVTVYIFNLESLFSHGVIYWSQSLFQVFWISQLIVFNYLLKLKNGNNVYMYLLFFFLSFCAPATEWTGYLSNFIFLICLFFLGIKSKNNLTLLSIIISSTLLAVASFLIPFWIAIGPKALINTLESRFFARNIANSIGWRYLFEGYWESFGPYLILTGLIVLFCLLNRNIRPDFISNFKKLKIWFFLFLFPIFENVIMKQHAIIYSFDRLKLVLLIILIILVGVASAKSIYIKKMSILIVLSAVVTLVQFYNSHRVWEEKDLAASESLIEYINSKYHNAVFYNNGDVRGYANLLLHRGVYEKIRDRKELADDAVQVYKDKNIVWLLGKSLKNGLFSWGNAIIYDRNQGEIIIVGIIPKNVIEGAIPIDNNVVNLMTDNNVSSLEVNNKILPIYRIAPQGIIHLDSKLARKNENSIFKISISFKDLNITTADFTDSNWYLGVHRNNSTILLENNMETNQVLEKKPTILIDRQGKEYHILNISINGPWIQLSLKEKDIQKLIFPNSFTVK</sequence>
<keyword evidence="1" id="KW-0472">Membrane</keyword>
<evidence type="ECO:0008006" key="4">
    <source>
        <dbReference type="Google" id="ProtNLM"/>
    </source>
</evidence>
<feature type="transmembrane region" description="Helical" evidence="1">
    <location>
        <begin position="228"/>
        <end position="243"/>
    </location>
</feature>
<feature type="transmembrane region" description="Helical" evidence="1">
    <location>
        <begin position="308"/>
        <end position="327"/>
    </location>
</feature>
<feature type="transmembrane region" description="Helical" evidence="1">
    <location>
        <begin position="151"/>
        <end position="171"/>
    </location>
</feature>
<evidence type="ECO:0000313" key="2">
    <source>
        <dbReference type="EMBL" id="TKH46155.1"/>
    </source>
</evidence>
<gene>
    <name evidence="2" type="ORF">C1I60_03235</name>
</gene>
<evidence type="ECO:0000256" key="1">
    <source>
        <dbReference type="SAM" id="Phobius"/>
    </source>
</evidence>
<proteinExistence type="predicted"/>
<feature type="transmembrane region" description="Helical" evidence="1">
    <location>
        <begin position="368"/>
        <end position="386"/>
    </location>
</feature>
<comment type="caution">
    <text evidence="2">The sequence shown here is derived from an EMBL/GenBank/DDBJ whole genome shotgun (WGS) entry which is preliminary data.</text>
</comment>
<reference evidence="2 3" key="1">
    <citation type="submission" date="2018-01" db="EMBL/GenBank/DDBJ databases">
        <title>Bacillales members from the olive rhizosphere are effective biological control agents against Verticillium dahliae.</title>
        <authorList>
            <person name="Gomez-Lama C."/>
            <person name="Legarda G."/>
            <person name="Ruano-Rosa D."/>
            <person name="Pizarro-Tobias P."/>
            <person name="Valverde-Corredor A."/>
            <person name="Niqui J.L."/>
            <person name="Trivino J.C."/>
            <person name="Roca A."/>
            <person name="Mercado-Blanco J."/>
        </authorList>
    </citation>
    <scope>NUCLEOTIDE SEQUENCE [LARGE SCALE GENOMIC DNA]</scope>
    <source>
        <strain evidence="2 3">PIC167</strain>
    </source>
</reference>
<dbReference type="EMBL" id="PNXQ01000004">
    <property type="protein sequence ID" value="TKH46155.1"/>
    <property type="molecule type" value="Genomic_DNA"/>
</dbReference>
<accession>A0A4U2Q233</accession>
<dbReference type="AlphaFoldDB" id="A0A4U2Q233"/>
<feature type="transmembrane region" description="Helical" evidence="1">
    <location>
        <begin position="205"/>
        <end position="222"/>
    </location>
</feature>
<evidence type="ECO:0000313" key="3">
    <source>
        <dbReference type="Proteomes" id="UP000308114"/>
    </source>
</evidence>
<feature type="transmembrane region" description="Helical" evidence="1">
    <location>
        <begin position="9"/>
        <end position="26"/>
    </location>
</feature>
<keyword evidence="1" id="KW-0812">Transmembrane</keyword>
<feature type="transmembrane region" description="Helical" evidence="1">
    <location>
        <begin position="339"/>
        <end position="356"/>
    </location>
</feature>
<dbReference type="RefSeq" id="WP_137060458.1">
    <property type="nucleotide sequence ID" value="NZ_PNXQ01000004.1"/>
</dbReference>
<protein>
    <recommendedName>
        <fullName evidence="4">YfhO family protein</fullName>
    </recommendedName>
</protein>
<organism evidence="2 3">
    <name type="scientific">Paenibacillus terrae</name>
    <dbReference type="NCBI Taxonomy" id="159743"/>
    <lineage>
        <taxon>Bacteria</taxon>
        <taxon>Bacillati</taxon>
        <taxon>Bacillota</taxon>
        <taxon>Bacilli</taxon>
        <taxon>Bacillales</taxon>
        <taxon>Paenibacillaceae</taxon>
        <taxon>Paenibacillus</taxon>
    </lineage>
</organism>
<name>A0A4U2Q233_9BACL</name>